<gene>
    <name evidence="1" type="primary">28950708</name>
</gene>
<proteinExistence type="predicted"/>
<dbReference type="Proteomes" id="UP000002489">
    <property type="component" value="Unassembled WGS sequence"/>
</dbReference>
<evidence type="ECO:0000313" key="2">
    <source>
        <dbReference type="Proteomes" id="UP000002489"/>
    </source>
</evidence>
<dbReference type="AlphaFoldDB" id="A0A0D2XYQ2"/>
<dbReference type="EnsemblFungi" id="FOXG_09124T0">
    <property type="protein sequence ID" value="FOXG_09124P0"/>
    <property type="gene ID" value="FOXG_09124"/>
</dbReference>
<evidence type="ECO:0000313" key="1">
    <source>
        <dbReference type="EnsemblFungi" id="FOXG_09124P0"/>
    </source>
</evidence>
<reference evidence="1" key="2">
    <citation type="submission" date="2025-08" db="UniProtKB">
        <authorList>
            <consortium name="EnsemblFungi"/>
        </authorList>
    </citation>
    <scope>IDENTIFICATION</scope>
    <source>
        <strain evidence="1">4287 / CBS 123668 / FGSC 9935 / NRRL 34936</strain>
    </source>
</reference>
<organism evidence="1 2">
    <name type="scientific">Fusarium oxysporum (strain Fo5176)</name>
    <name type="common">Fusarium vascular wilt</name>
    <dbReference type="NCBI Taxonomy" id="660025"/>
    <lineage>
        <taxon>Eukaryota</taxon>
        <taxon>Fungi</taxon>
        <taxon>Dikarya</taxon>
        <taxon>Ascomycota</taxon>
        <taxon>Pezizomycotina</taxon>
        <taxon>Sordariomycetes</taxon>
        <taxon>Hypocreomycetidae</taxon>
        <taxon>Hypocreales</taxon>
        <taxon>Nectriaceae</taxon>
        <taxon>Fusarium</taxon>
        <taxon>Fusarium oxysporum species complex</taxon>
    </lineage>
</organism>
<sequence>MSHDLQDEEAMTAEVDRYMAHVFDNWTSADPVPMPKEPVYTFSVSAVPVGHFKEDLPDEVPSGNRKKDASAWLMVKRGGDKTGFLWCDTDGKPADKKYIQMASGLTAEFIKEQLVAMYNFQEMKLVEKYNWDINIAMGRRVIVKFAARGTAEPPVVDDEDRPGQYLKEYVFCSETDPELN</sequence>
<dbReference type="VEuPathDB" id="FungiDB:FOXG_09124"/>
<reference evidence="2" key="1">
    <citation type="journal article" date="2012" name="Mol. Plant Microbe Interact.">
        <title>A highly conserved effector in Fusarium oxysporum is required for full virulence on Arabidopsis.</title>
        <authorList>
            <person name="Thatcher L.F."/>
            <person name="Gardiner D.M."/>
            <person name="Kazan K."/>
            <person name="Manners J."/>
        </authorList>
    </citation>
    <scope>NUCLEOTIDE SEQUENCE [LARGE SCALE GENOMIC DNA]</scope>
    <source>
        <strain evidence="2">Fo5176</strain>
    </source>
</reference>
<accession>A0A0D2XYQ2</accession>
<name>A0A0D2XYQ2_FUSOF</name>
<protein>
    <submittedName>
        <fullName evidence="1">Uncharacterized protein</fullName>
    </submittedName>
</protein>